<dbReference type="AlphaFoldDB" id="A0A2M7SFQ5"/>
<comment type="caution">
    <text evidence="1">The sequence shown here is derived from an EMBL/GenBank/DDBJ whole genome shotgun (WGS) entry which is preliminary data.</text>
</comment>
<name>A0A2M7SFQ5_9BACT</name>
<sequence length="254" mass="28781">MMIRKDQQIKKSWIFPSVTSVARAARAVCVLLIFSCLCFKITSGEPRIGEKLIYDVKLGMISAGTQVVCVADKVKISDHETYRITSHTTTTPFFSIFYRMDNHIETLIDCETFSIRKMTKEINEGSFHRKDIMLFDLESGRGFIQRDGYAETINIPPAVLDIASIPYYLRELDLKIGQVISMDIITDGGIKKYAAVVESLDQIKTPLMKFKAYRVVEKTEKITVWIANDESRLPVKIQIGTNVGEITGILKKVE</sequence>
<proteinExistence type="predicted"/>
<evidence type="ECO:0008006" key="3">
    <source>
        <dbReference type="Google" id="ProtNLM"/>
    </source>
</evidence>
<dbReference type="EMBL" id="PFMR01000003">
    <property type="protein sequence ID" value="PIZ18314.1"/>
    <property type="molecule type" value="Genomic_DNA"/>
</dbReference>
<organism evidence="1 2">
    <name type="scientific">Candidatus Desantisbacteria bacterium CG_4_10_14_0_8_um_filter_48_22</name>
    <dbReference type="NCBI Taxonomy" id="1974543"/>
    <lineage>
        <taxon>Bacteria</taxon>
        <taxon>Candidatus Desantisiibacteriota</taxon>
    </lineage>
</organism>
<evidence type="ECO:0000313" key="1">
    <source>
        <dbReference type="EMBL" id="PIZ18314.1"/>
    </source>
</evidence>
<dbReference type="Pfam" id="PF11306">
    <property type="entry name" value="DUF3108"/>
    <property type="match status" value="1"/>
</dbReference>
<dbReference type="Proteomes" id="UP000229307">
    <property type="component" value="Unassembled WGS sequence"/>
</dbReference>
<evidence type="ECO:0000313" key="2">
    <source>
        <dbReference type="Proteomes" id="UP000229307"/>
    </source>
</evidence>
<reference evidence="2" key="1">
    <citation type="submission" date="2017-09" db="EMBL/GenBank/DDBJ databases">
        <title>Depth-based differentiation of microbial function through sediment-hosted aquifers and enrichment of novel symbionts in the deep terrestrial subsurface.</title>
        <authorList>
            <person name="Probst A.J."/>
            <person name="Ladd B."/>
            <person name="Jarett J.K."/>
            <person name="Geller-Mcgrath D.E."/>
            <person name="Sieber C.M.K."/>
            <person name="Emerson J.B."/>
            <person name="Anantharaman K."/>
            <person name="Thomas B.C."/>
            <person name="Malmstrom R."/>
            <person name="Stieglmeier M."/>
            <person name="Klingl A."/>
            <person name="Woyke T."/>
            <person name="Ryan C.M."/>
            <person name="Banfield J.F."/>
        </authorList>
    </citation>
    <scope>NUCLEOTIDE SEQUENCE [LARGE SCALE GENOMIC DNA]</scope>
</reference>
<dbReference type="InterPro" id="IPR021457">
    <property type="entry name" value="DUF3108"/>
</dbReference>
<accession>A0A2M7SFQ5</accession>
<protein>
    <recommendedName>
        <fullName evidence="3">DUF3108 domain-containing protein</fullName>
    </recommendedName>
</protein>
<gene>
    <name evidence="1" type="ORF">COY52_00100</name>
</gene>